<evidence type="ECO:0000256" key="5">
    <source>
        <dbReference type="ARBA" id="ARBA00023136"/>
    </source>
</evidence>
<protein>
    <submittedName>
        <fullName evidence="7">YhhN-like protein-domain-containing protein</fullName>
    </submittedName>
</protein>
<dbReference type="GO" id="GO:0016787">
    <property type="term" value="F:hydrolase activity"/>
    <property type="evidence" value="ECO:0007669"/>
    <property type="project" value="TreeGrafter"/>
</dbReference>
<reference evidence="7" key="2">
    <citation type="submission" date="2023-05" db="EMBL/GenBank/DDBJ databases">
        <authorList>
            <consortium name="Lawrence Berkeley National Laboratory"/>
            <person name="Steindorff A."/>
            <person name="Hensen N."/>
            <person name="Bonometti L."/>
            <person name="Westerberg I."/>
            <person name="Brannstrom I.O."/>
            <person name="Guillou S."/>
            <person name="Cros-Aarteil S."/>
            <person name="Calhoun S."/>
            <person name="Haridas S."/>
            <person name="Kuo A."/>
            <person name="Mondo S."/>
            <person name="Pangilinan J."/>
            <person name="Riley R."/>
            <person name="Labutti K."/>
            <person name="Andreopoulos B."/>
            <person name="Lipzen A."/>
            <person name="Chen C."/>
            <person name="Yanf M."/>
            <person name="Daum C."/>
            <person name="Ng V."/>
            <person name="Clum A."/>
            <person name="Ohm R."/>
            <person name="Martin F."/>
            <person name="Silar P."/>
            <person name="Natvig D."/>
            <person name="Lalanne C."/>
            <person name="Gautier V."/>
            <person name="Ament-Velasquez S.L."/>
            <person name="Kruys A."/>
            <person name="Hutchinson M.I."/>
            <person name="Powell A.J."/>
            <person name="Barry K."/>
            <person name="Miller A.N."/>
            <person name="Grigoriev I.V."/>
            <person name="Debuchy R."/>
            <person name="Gladieux P."/>
            <person name="Thoren M.H."/>
            <person name="Johannesson H."/>
        </authorList>
    </citation>
    <scope>NUCLEOTIDE SEQUENCE</scope>
    <source>
        <strain evidence="7">CBS 359.72</strain>
    </source>
</reference>
<evidence type="ECO:0000256" key="2">
    <source>
        <dbReference type="ARBA" id="ARBA00007375"/>
    </source>
</evidence>
<evidence type="ECO:0000313" key="8">
    <source>
        <dbReference type="Proteomes" id="UP001303647"/>
    </source>
</evidence>
<dbReference type="EMBL" id="MU857709">
    <property type="protein sequence ID" value="KAK4245179.1"/>
    <property type="molecule type" value="Genomic_DNA"/>
</dbReference>
<name>A0AAN7HMJ0_9PEZI</name>
<feature type="transmembrane region" description="Helical" evidence="6">
    <location>
        <begin position="207"/>
        <end position="227"/>
    </location>
</feature>
<sequence>MSTSSKLAMADLNPALLTGSIGAAVLYLAMVRVPPSRWRMVVKTASTALLSAMTAVQDGPLLLVGALALGSLGDAFLAWDDDGSFLAGLASFLVAHLLYIGVFLQTNANFQEGLQAVLQSWRAAAAGGLILLISAMILILVPRINTELRPPVVLYSLTIMVMALTALTLGNDRVVVGSLMFSASDGILATDRFLVSPTSSHRPWMQYAVWILYYSGQLLIALGVLPLDDAKITLV</sequence>
<comment type="caution">
    <text evidence="7">The sequence shown here is derived from an EMBL/GenBank/DDBJ whole genome shotgun (WGS) entry which is preliminary data.</text>
</comment>
<dbReference type="PANTHER" id="PTHR31885">
    <property type="entry name" value="GH04784P"/>
    <property type="match status" value="1"/>
</dbReference>
<feature type="transmembrane region" description="Helical" evidence="6">
    <location>
        <begin position="59"/>
        <end position="79"/>
    </location>
</feature>
<keyword evidence="3 6" id="KW-0812">Transmembrane</keyword>
<dbReference type="InterPro" id="IPR012506">
    <property type="entry name" value="TMEM86B-like"/>
</dbReference>
<organism evidence="7 8">
    <name type="scientific">Corynascus novoguineensis</name>
    <dbReference type="NCBI Taxonomy" id="1126955"/>
    <lineage>
        <taxon>Eukaryota</taxon>
        <taxon>Fungi</taxon>
        <taxon>Dikarya</taxon>
        <taxon>Ascomycota</taxon>
        <taxon>Pezizomycotina</taxon>
        <taxon>Sordariomycetes</taxon>
        <taxon>Sordariomycetidae</taxon>
        <taxon>Sordariales</taxon>
        <taxon>Chaetomiaceae</taxon>
        <taxon>Corynascus</taxon>
    </lineage>
</organism>
<comment type="similarity">
    <text evidence="2">Belongs to the TMEM86 family.</text>
</comment>
<feature type="transmembrane region" description="Helical" evidence="6">
    <location>
        <begin position="152"/>
        <end position="169"/>
    </location>
</feature>
<dbReference type="AlphaFoldDB" id="A0AAN7HMJ0"/>
<evidence type="ECO:0000256" key="6">
    <source>
        <dbReference type="SAM" id="Phobius"/>
    </source>
</evidence>
<reference evidence="7" key="1">
    <citation type="journal article" date="2023" name="Mol. Phylogenet. Evol.">
        <title>Genome-scale phylogeny and comparative genomics of the fungal order Sordariales.</title>
        <authorList>
            <person name="Hensen N."/>
            <person name="Bonometti L."/>
            <person name="Westerberg I."/>
            <person name="Brannstrom I.O."/>
            <person name="Guillou S."/>
            <person name="Cros-Aarteil S."/>
            <person name="Calhoun S."/>
            <person name="Haridas S."/>
            <person name="Kuo A."/>
            <person name="Mondo S."/>
            <person name="Pangilinan J."/>
            <person name="Riley R."/>
            <person name="LaButti K."/>
            <person name="Andreopoulos B."/>
            <person name="Lipzen A."/>
            <person name="Chen C."/>
            <person name="Yan M."/>
            <person name="Daum C."/>
            <person name="Ng V."/>
            <person name="Clum A."/>
            <person name="Steindorff A."/>
            <person name="Ohm R.A."/>
            <person name="Martin F."/>
            <person name="Silar P."/>
            <person name="Natvig D.O."/>
            <person name="Lalanne C."/>
            <person name="Gautier V."/>
            <person name="Ament-Velasquez S.L."/>
            <person name="Kruys A."/>
            <person name="Hutchinson M.I."/>
            <person name="Powell A.J."/>
            <person name="Barry K."/>
            <person name="Miller A.N."/>
            <person name="Grigoriev I.V."/>
            <person name="Debuchy R."/>
            <person name="Gladieux P."/>
            <person name="Hiltunen Thoren M."/>
            <person name="Johannesson H."/>
        </authorList>
    </citation>
    <scope>NUCLEOTIDE SEQUENCE</scope>
    <source>
        <strain evidence="7">CBS 359.72</strain>
    </source>
</reference>
<keyword evidence="4 6" id="KW-1133">Transmembrane helix</keyword>
<feature type="transmembrane region" description="Helical" evidence="6">
    <location>
        <begin position="120"/>
        <end position="140"/>
    </location>
</feature>
<evidence type="ECO:0000313" key="7">
    <source>
        <dbReference type="EMBL" id="KAK4245179.1"/>
    </source>
</evidence>
<dbReference type="Pfam" id="PF07947">
    <property type="entry name" value="YhhN"/>
    <property type="match status" value="1"/>
</dbReference>
<feature type="transmembrane region" description="Helical" evidence="6">
    <location>
        <begin position="12"/>
        <end position="30"/>
    </location>
</feature>
<keyword evidence="8" id="KW-1185">Reference proteome</keyword>
<evidence type="ECO:0000256" key="1">
    <source>
        <dbReference type="ARBA" id="ARBA00004141"/>
    </source>
</evidence>
<evidence type="ECO:0000256" key="4">
    <source>
        <dbReference type="ARBA" id="ARBA00022989"/>
    </source>
</evidence>
<accession>A0AAN7HMJ0</accession>
<dbReference type="Proteomes" id="UP001303647">
    <property type="component" value="Unassembled WGS sequence"/>
</dbReference>
<proteinExistence type="inferred from homology"/>
<comment type="subcellular location">
    <subcellularLocation>
        <location evidence="1">Membrane</location>
        <topology evidence="1">Multi-pass membrane protein</topology>
    </subcellularLocation>
</comment>
<gene>
    <name evidence="7" type="ORF">C7999DRAFT_16610</name>
</gene>
<dbReference type="GO" id="GO:0016020">
    <property type="term" value="C:membrane"/>
    <property type="evidence" value="ECO:0007669"/>
    <property type="project" value="UniProtKB-SubCell"/>
</dbReference>
<feature type="transmembrane region" description="Helical" evidence="6">
    <location>
        <begin position="86"/>
        <end position="108"/>
    </location>
</feature>
<dbReference type="PANTHER" id="PTHR31885:SF6">
    <property type="entry name" value="GH04784P"/>
    <property type="match status" value="1"/>
</dbReference>
<evidence type="ECO:0000256" key="3">
    <source>
        <dbReference type="ARBA" id="ARBA00022692"/>
    </source>
</evidence>
<keyword evidence="5 6" id="KW-0472">Membrane</keyword>